<evidence type="ECO:0000313" key="2">
    <source>
        <dbReference type="Proteomes" id="UP000316777"/>
    </source>
</evidence>
<dbReference type="RefSeq" id="YP_010059752.1">
    <property type="nucleotide sequence ID" value="NC_054727.1"/>
</dbReference>
<dbReference type="SUPFAM" id="SSF69349">
    <property type="entry name" value="Phage fibre proteins"/>
    <property type="match status" value="1"/>
</dbReference>
<dbReference type="KEGG" id="vg:64766984"/>
<dbReference type="Proteomes" id="UP000316777">
    <property type="component" value="Segment"/>
</dbReference>
<gene>
    <name evidence="1" type="primary">63</name>
    <name evidence="1" type="ORF">SEA_PHRAPPUCCINO_63</name>
</gene>
<name>A0A514DDQ9_9CAUD</name>
<organism evidence="1 2">
    <name type="scientific">Mycobacterium phage Phrappuccino</name>
    <dbReference type="NCBI Taxonomy" id="2591223"/>
    <lineage>
        <taxon>Viruses</taxon>
        <taxon>Duplodnaviria</taxon>
        <taxon>Heunggongvirae</taxon>
        <taxon>Uroviricota</taxon>
        <taxon>Caudoviricetes</taxon>
        <taxon>Phrappuccinovirus</taxon>
        <taxon>Phrappuccinovirus phrappuccino</taxon>
        <taxon>Phreappuccinovirus Phrappuccino</taxon>
    </lineage>
</organism>
<evidence type="ECO:0000313" key="1">
    <source>
        <dbReference type="EMBL" id="QDH91738.1"/>
    </source>
</evidence>
<sequence length="276" mass="28512">MPELRRIRFRRGTPAEWADADPVLPAGSLNVEIDGVNSVARIKVGIGARWTETPFVGSDSEGGGTVTVADVVGLTDALSEKADVTHDHSGVYAPTSHDHSGVYAPTSHTHDTSQVDGLETLLGEKVDTSTTVAAGTGLTGGGTLDANRTLALSSASIASLAKADTAVQPEALTGLSPNLVIRPEKSDNTVLIVADANSFSKVNTTPGTATIVVPLNSDEPIPIGASVYLMVSGANDMSIGADDGVTVRAVDDVMDISGNHRLAHLLKVGTDEWILQ</sequence>
<accession>A0A514DDQ9</accession>
<protein>
    <submittedName>
        <fullName evidence="1">Minor tail protein</fullName>
    </submittedName>
</protein>
<dbReference type="GeneID" id="64766984"/>
<reference evidence="1 2" key="1">
    <citation type="submission" date="2019-05" db="EMBL/GenBank/DDBJ databases">
        <authorList>
            <person name="Pope W.H."/>
            <person name="Garlena R.A."/>
            <person name="Russell D.A."/>
            <person name="Jacobs-Sera D."/>
            <person name="Hatfull G.F."/>
        </authorList>
    </citation>
    <scope>NUCLEOTIDE SEQUENCE [LARGE SCALE GENOMIC DNA]</scope>
</reference>
<keyword evidence="2" id="KW-1185">Reference proteome</keyword>
<proteinExistence type="predicted"/>
<dbReference type="EMBL" id="MK937592">
    <property type="protein sequence ID" value="QDH91738.1"/>
    <property type="molecule type" value="Genomic_DNA"/>
</dbReference>